<evidence type="ECO:0008006" key="3">
    <source>
        <dbReference type="Google" id="ProtNLM"/>
    </source>
</evidence>
<name>A0AA37Q5K6_9BACT</name>
<sequence length="374" mass="39898">MKTPTRFAFAHAITLAADASSGWQQILRAGTWQHPKHGAMAITAADLAELKKNFDARVRGFVYADYDHGIAMPRGDGNAIAAGEVKALELRADGAELWALYEPTPKAAEKIRGGEYRFTSADFETAYVDKTSGKRVGKVLRGFALTNRPFIEGMAPLQLGDAASGTAPVLFAEYPREAPASEIPMNLKQTLKLAESATDAEVEAAVAQLLSEQQTAQANATTLTEVRNALQLADTADGSAIATAVKTLSEQNTALNQAKRETEVDTLLNERVAGGYLTPAEKPHWRTQLLSDVAAVADGAKTLLQAMPKRVPLQQPAAAPNGGQPIQTDSQKLLDEKIAQVRKDNPGITYGDALILAEQELAQAGTKVPTTNEG</sequence>
<evidence type="ECO:0000313" key="2">
    <source>
        <dbReference type="Proteomes" id="UP001161325"/>
    </source>
</evidence>
<dbReference type="Proteomes" id="UP001161325">
    <property type="component" value="Unassembled WGS sequence"/>
</dbReference>
<dbReference type="Pfam" id="PF10123">
    <property type="entry name" value="Mu-like_Pro"/>
    <property type="match status" value="1"/>
</dbReference>
<proteinExistence type="predicted"/>
<dbReference type="AlphaFoldDB" id="A0AA37Q5K6"/>
<comment type="caution">
    <text evidence="1">The sequence shown here is derived from an EMBL/GenBank/DDBJ whole genome shotgun (WGS) entry which is preliminary data.</text>
</comment>
<gene>
    <name evidence="1" type="ORF">rosag_15850</name>
</gene>
<dbReference type="RefSeq" id="WP_284349513.1">
    <property type="nucleotide sequence ID" value="NZ_BRXS01000002.1"/>
</dbReference>
<keyword evidence="2" id="KW-1185">Reference proteome</keyword>
<evidence type="ECO:0000313" key="1">
    <source>
        <dbReference type="EMBL" id="GLC25072.1"/>
    </source>
</evidence>
<reference evidence="1" key="1">
    <citation type="submission" date="2022-08" db="EMBL/GenBank/DDBJ databases">
        <title>Draft genome sequencing of Roseisolibacter agri AW1220.</title>
        <authorList>
            <person name="Tobiishi Y."/>
            <person name="Tonouchi A."/>
        </authorList>
    </citation>
    <scope>NUCLEOTIDE SEQUENCE</scope>
    <source>
        <strain evidence="1">AW1220</strain>
    </source>
</reference>
<organism evidence="1 2">
    <name type="scientific">Roseisolibacter agri</name>
    <dbReference type="NCBI Taxonomy" id="2014610"/>
    <lineage>
        <taxon>Bacteria</taxon>
        <taxon>Pseudomonadati</taxon>
        <taxon>Gemmatimonadota</taxon>
        <taxon>Gemmatimonadia</taxon>
        <taxon>Gemmatimonadales</taxon>
        <taxon>Gemmatimonadaceae</taxon>
        <taxon>Roseisolibacter</taxon>
    </lineage>
</organism>
<dbReference type="InterPro" id="IPR012106">
    <property type="entry name" value="Phage_Mu_Gp1"/>
</dbReference>
<dbReference type="EMBL" id="BRXS01000002">
    <property type="protein sequence ID" value="GLC25072.1"/>
    <property type="molecule type" value="Genomic_DNA"/>
</dbReference>
<accession>A0AA37Q5K6</accession>
<protein>
    <recommendedName>
        <fullName evidence="3">Mu-like prophage I protein</fullName>
    </recommendedName>
</protein>